<name>A0ACA9KUN5_9GLOM</name>
<comment type="caution">
    <text evidence="1">The sequence shown here is derived from an EMBL/GenBank/DDBJ whole genome shotgun (WGS) entry which is preliminary data.</text>
</comment>
<accession>A0ACA9KUN5</accession>
<dbReference type="Proteomes" id="UP000789702">
    <property type="component" value="Unassembled WGS sequence"/>
</dbReference>
<protein>
    <submittedName>
        <fullName evidence="1">16750_t:CDS:1</fullName>
    </submittedName>
</protein>
<feature type="non-terminal residue" evidence="1">
    <location>
        <position position="1"/>
    </location>
</feature>
<reference evidence="1" key="1">
    <citation type="submission" date="2021-06" db="EMBL/GenBank/DDBJ databases">
        <authorList>
            <person name="Kallberg Y."/>
            <person name="Tangrot J."/>
            <person name="Rosling A."/>
        </authorList>
    </citation>
    <scope>NUCLEOTIDE SEQUENCE</scope>
    <source>
        <strain evidence="1">IL203A</strain>
    </source>
</reference>
<dbReference type="EMBL" id="CAJVPU010002070">
    <property type="protein sequence ID" value="CAG8494377.1"/>
    <property type="molecule type" value="Genomic_DNA"/>
</dbReference>
<gene>
    <name evidence="1" type="ORF">DHETER_LOCUS2707</name>
</gene>
<organism evidence="1 2">
    <name type="scientific">Dentiscutata heterogama</name>
    <dbReference type="NCBI Taxonomy" id="1316150"/>
    <lineage>
        <taxon>Eukaryota</taxon>
        <taxon>Fungi</taxon>
        <taxon>Fungi incertae sedis</taxon>
        <taxon>Mucoromycota</taxon>
        <taxon>Glomeromycotina</taxon>
        <taxon>Glomeromycetes</taxon>
        <taxon>Diversisporales</taxon>
        <taxon>Gigasporaceae</taxon>
        <taxon>Dentiscutata</taxon>
    </lineage>
</organism>
<evidence type="ECO:0000313" key="2">
    <source>
        <dbReference type="Proteomes" id="UP000789702"/>
    </source>
</evidence>
<evidence type="ECO:0000313" key="1">
    <source>
        <dbReference type="EMBL" id="CAG8494377.1"/>
    </source>
</evidence>
<proteinExistence type="predicted"/>
<sequence length="72" mass="7974">QPEIAILFSLAILQWNENISSEAVLKLLSWIAWRAFFLSPLPSVKIPKALLRIADKPSSFSATISLQVGIPK</sequence>
<keyword evidence="2" id="KW-1185">Reference proteome</keyword>